<dbReference type="VEuPathDB" id="FungiDB:MAPG_00778"/>
<protein>
    <recommendedName>
        <fullName evidence="5">Secreted protein</fullName>
    </recommendedName>
</protein>
<reference evidence="4" key="2">
    <citation type="submission" date="2010-05" db="EMBL/GenBank/DDBJ databases">
        <title>The genome sequence of Magnaporthe poae strain ATCC 64411.</title>
        <authorList>
            <person name="Ma L.-J."/>
            <person name="Dead R."/>
            <person name="Young S."/>
            <person name="Zeng Q."/>
            <person name="Koehrsen M."/>
            <person name="Alvarado L."/>
            <person name="Berlin A."/>
            <person name="Chapman S.B."/>
            <person name="Chen Z."/>
            <person name="Freedman E."/>
            <person name="Gellesch M."/>
            <person name="Goldberg J."/>
            <person name="Griggs A."/>
            <person name="Gujja S."/>
            <person name="Heilman E.R."/>
            <person name="Heiman D."/>
            <person name="Hepburn T."/>
            <person name="Howarth C."/>
            <person name="Jen D."/>
            <person name="Larson L."/>
            <person name="Mehta T."/>
            <person name="Neiman D."/>
            <person name="Pearson M."/>
            <person name="Roberts A."/>
            <person name="Saif S."/>
            <person name="Shea T."/>
            <person name="Shenoy N."/>
            <person name="Sisk P."/>
            <person name="Stolte C."/>
            <person name="Sykes S."/>
            <person name="Walk T."/>
            <person name="White J."/>
            <person name="Yandava C."/>
            <person name="Haas B."/>
            <person name="Nusbaum C."/>
            <person name="Birren B."/>
        </authorList>
    </citation>
    <scope>NUCLEOTIDE SEQUENCE [LARGE SCALE GENOMIC DNA]</scope>
    <source>
        <strain evidence="4">ATCC 64411 / 73-15</strain>
    </source>
</reference>
<accession>A0A0C4DLX8</accession>
<evidence type="ECO:0008006" key="5">
    <source>
        <dbReference type="Google" id="ProtNLM"/>
    </source>
</evidence>
<feature type="signal peptide" evidence="1">
    <location>
        <begin position="1"/>
        <end position="21"/>
    </location>
</feature>
<gene>
    <name evidence="2" type="ORF">MAPG_00778</name>
</gene>
<organism evidence="3 4">
    <name type="scientific">Magnaporthiopsis poae (strain ATCC 64411 / 73-15)</name>
    <name type="common">Kentucky bluegrass fungus</name>
    <name type="synonym">Magnaporthe poae</name>
    <dbReference type="NCBI Taxonomy" id="644358"/>
    <lineage>
        <taxon>Eukaryota</taxon>
        <taxon>Fungi</taxon>
        <taxon>Dikarya</taxon>
        <taxon>Ascomycota</taxon>
        <taxon>Pezizomycotina</taxon>
        <taxon>Sordariomycetes</taxon>
        <taxon>Sordariomycetidae</taxon>
        <taxon>Magnaporthales</taxon>
        <taxon>Magnaporthaceae</taxon>
        <taxon>Magnaporthiopsis</taxon>
    </lineage>
</organism>
<keyword evidence="1" id="KW-0732">Signal</keyword>
<evidence type="ECO:0000313" key="4">
    <source>
        <dbReference type="Proteomes" id="UP000011715"/>
    </source>
</evidence>
<reference evidence="3" key="5">
    <citation type="submission" date="2015-06" db="UniProtKB">
        <authorList>
            <consortium name="EnsemblFungi"/>
        </authorList>
    </citation>
    <scope>IDENTIFICATION</scope>
    <source>
        <strain evidence="3">ATCC 64411</strain>
    </source>
</reference>
<sequence length="106" mass="12157">MRARFNIAAMISLFWLPYSHCRLSNRFQRLGHPAAGTCLMKALRNRERDHWMPAGISETYAPSGPFRFFLYFTNYFAPSFFRVDPLGVSDHTKLSVTLFSTDDGAS</sequence>
<evidence type="ECO:0000313" key="2">
    <source>
        <dbReference type="EMBL" id="KLU81694.1"/>
    </source>
</evidence>
<dbReference type="EnsemblFungi" id="MAPG_00778T0">
    <property type="protein sequence ID" value="MAPG_00778T0"/>
    <property type="gene ID" value="MAPG_00778"/>
</dbReference>
<dbReference type="EMBL" id="GL876966">
    <property type="protein sequence ID" value="KLU81694.1"/>
    <property type="molecule type" value="Genomic_DNA"/>
</dbReference>
<proteinExistence type="predicted"/>
<dbReference type="EMBL" id="ADBL01000180">
    <property type="status" value="NOT_ANNOTATED_CDS"/>
    <property type="molecule type" value="Genomic_DNA"/>
</dbReference>
<evidence type="ECO:0000256" key="1">
    <source>
        <dbReference type="SAM" id="SignalP"/>
    </source>
</evidence>
<evidence type="ECO:0000313" key="3">
    <source>
        <dbReference type="EnsemblFungi" id="MAPG_00778T0"/>
    </source>
</evidence>
<dbReference type="AlphaFoldDB" id="A0A0C4DLX8"/>
<feature type="chain" id="PRO_5009385108" description="Secreted protein" evidence="1">
    <location>
        <begin position="22"/>
        <end position="106"/>
    </location>
</feature>
<reference evidence="2" key="3">
    <citation type="submission" date="2011-03" db="EMBL/GenBank/DDBJ databases">
        <title>Annotation of Magnaporthe poae ATCC 64411.</title>
        <authorList>
            <person name="Ma L.-J."/>
            <person name="Dead R."/>
            <person name="Young S.K."/>
            <person name="Zeng Q."/>
            <person name="Gargeya S."/>
            <person name="Fitzgerald M."/>
            <person name="Haas B."/>
            <person name="Abouelleil A."/>
            <person name="Alvarado L."/>
            <person name="Arachchi H.M."/>
            <person name="Berlin A."/>
            <person name="Brown A."/>
            <person name="Chapman S.B."/>
            <person name="Chen Z."/>
            <person name="Dunbar C."/>
            <person name="Freedman E."/>
            <person name="Gearin G."/>
            <person name="Gellesch M."/>
            <person name="Goldberg J."/>
            <person name="Griggs A."/>
            <person name="Gujja S."/>
            <person name="Heiman D."/>
            <person name="Howarth C."/>
            <person name="Larson L."/>
            <person name="Lui A."/>
            <person name="MacDonald P.J.P."/>
            <person name="Mehta T."/>
            <person name="Montmayeur A."/>
            <person name="Murphy C."/>
            <person name="Neiman D."/>
            <person name="Pearson M."/>
            <person name="Priest M."/>
            <person name="Roberts A."/>
            <person name="Saif S."/>
            <person name="Shea T."/>
            <person name="Shenoy N."/>
            <person name="Sisk P."/>
            <person name="Stolte C."/>
            <person name="Sykes S."/>
            <person name="Yandava C."/>
            <person name="Wortman J."/>
            <person name="Nusbaum C."/>
            <person name="Birren B."/>
        </authorList>
    </citation>
    <scope>NUCLEOTIDE SEQUENCE</scope>
    <source>
        <strain evidence="2">ATCC 64411</strain>
    </source>
</reference>
<reference evidence="2" key="1">
    <citation type="submission" date="2010-05" db="EMBL/GenBank/DDBJ databases">
        <title>The Genome Sequence of Magnaporthe poae strain ATCC 64411.</title>
        <authorList>
            <consortium name="The Broad Institute Genome Sequencing Platform"/>
            <consortium name="Broad Institute Genome Sequencing Center for Infectious Disease"/>
            <person name="Ma L.-J."/>
            <person name="Dead R."/>
            <person name="Young S."/>
            <person name="Zeng Q."/>
            <person name="Koehrsen M."/>
            <person name="Alvarado L."/>
            <person name="Berlin A."/>
            <person name="Chapman S.B."/>
            <person name="Chen Z."/>
            <person name="Freedman E."/>
            <person name="Gellesch M."/>
            <person name="Goldberg J."/>
            <person name="Griggs A."/>
            <person name="Gujja S."/>
            <person name="Heilman E.R."/>
            <person name="Heiman D."/>
            <person name="Hepburn T."/>
            <person name="Howarth C."/>
            <person name="Jen D."/>
            <person name="Larson L."/>
            <person name="Mehta T."/>
            <person name="Neiman D."/>
            <person name="Pearson M."/>
            <person name="Roberts A."/>
            <person name="Saif S."/>
            <person name="Shea T."/>
            <person name="Shenoy N."/>
            <person name="Sisk P."/>
            <person name="Stolte C."/>
            <person name="Sykes S."/>
            <person name="Walk T."/>
            <person name="White J."/>
            <person name="Yandava C."/>
            <person name="Haas B."/>
            <person name="Nusbaum C."/>
            <person name="Birren B."/>
        </authorList>
    </citation>
    <scope>NUCLEOTIDE SEQUENCE</scope>
    <source>
        <strain evidence="2">ATCC 64411</strain>
    </source>
</reference>
<reference evidence="3" key="4">
    <citation type="journal article" date="2015" name="G3 (Bethesda)">
        <title>Genome sequences of three phytopathogenic species of the Magnaporthaceae family of fungi.</title>
        <authorList>
            <person name="Okagaki L.H."/>
            <person name="Nunes C.C."/>
            <person name="Sailsbery J."/>
            <person name="Clay B."/>
            <person name="Brown D."/>
            <person name="John T."/>
            <person name="Oh Y."/>
            <person name="Young N."/>
            <person name="Fitzgerald M."/>
            <person name="Haas B.J."/>
            <person name="Zeng Q."/>
            <person name="Young S."/>
            <person name="Adiconis X."/>
            <person name="Fan L."/>
            <person name="Levin J.Z."/>
            <person name="Mitchell T.K."/>
            <person name="Okubara P.A."/>
            <person name="Farman M.L."/>
            <person name="Kohn L.M."/>
            <person name="Birren B."/>
            <person name="Ma L.-J."/>
            <person name="Dean R.A."/>
        </authorList>
    </citation>
    <scope>NUCLEOTIDE SEQUENCE</scope>
    <source>
        <strain evidence="3">ATCC 64411 / 73-15</strain>
    </source>
</reference>
<dbReference type="Proteomes" id="UP000011715">
    <property type="component" value="Unassembled WGS sequence"/>
</dbReference>
<keyword evidence="4" id="KW-1185">Reference proteome</keyword>
<name>A0A0C4DLX8_MAGP6</name>